<organism evidence="5 6">
    <name type="scientific">Ruegeria pomeroyi (strain ATCC 700808 / DSM 15171 / DSS-3)</name>
    <name type="common">Silicibacter pomeroyi</name>
    <dbReference type="NCBI Taxonomy" id="246200"/>
    <lineage>
        <taxon>Bacteria</taxon>
        <taxon>Pseudomonadati</taxon>
        <taxon>Pseudomonadota</taxon>
        <taxon>Alphaproteobacteria</taxon>
        <taxon>Rhodobacterales</taxon>
        <taxon>Roseobacteraceae</taxon>
        <taxon>Ruegeria</taxon>
    </lineage>
</organism>
<keyword evidence="6" id="KW-1185">Reference proteome</keyword>
<evidence type="ECO:0000256" key="2">
    <source>
        <dbReference type="ARBA" id="ARBA00023002"/>
    </source>
</evidence>
<dbReference type="EMBL" id="CP000031">
    <property type="protein sequence ID" value="AAV94170.1"/>
    <property type="molecule type" value="Genomic_DNA"/>
</dbReference>
<feature type="domain" description="GFO/IDH/MocA-like oxidoreductase" evidence="4">
    <location>
        <begin position="137"/>
        <end position="251"/>
    </location>
</feature>
<dbReference type="AlphaFoldDB" id="Q5LV37"/>
<dbReference type="eggNOG" id="COG0673">
    <property type="taxonomic scope" value="Bacteria"/>
</dbReference>
<dbReference type="InterPro" id="IPR055170">
    <property type="entry name" value="GFO_IDH_MocA-like_dom"/>
</dbReference>
<comment type="similarity">
    <text evidence="1">Belongs to the Gfo/Idh/MocA family.</text>
</comment>
<feature type="domain" description="Gfo/Idh/MocA-like oxidoreductase N-terminal" evidence="3">
    <location>
        <begin position="8"/>
        <end position="127"/>
    </location>
</feature>
<dbReference type="Gene3D" id="3.30.360.10">
    <property type="entry name" value="Dihydrodipicolinate Reductase, domain 2"/>
    <property type="match status" value="1"/>
</dbReference>
<proteinExistence type="inferred from homology"/>
<dbReference type="Gene3D" id="3.40.50.720">
    <property type="entry name" value="NAD(P)-binding Rossmann-like Domain"/>
    <property type="match status" value="1"/>
</dbReference>
<dbReference type="InterPro" id="IPR000683">
    <property type="entry name" value="Gfo/Idh/MocA-like_OxRdtase_N"/>
</dbReference>
<dbReference type="Proteomes" id="UP000001023">
    <property type="component" value="Chromosome"/>
</dbReference>
<dbReference type="HOGENOM" id="CLU_023194_5_0_5"/>
<reference evidence="5 6" key="2">
    <citation type="journal article" date="2014" name="Stand. Genomic Sci.">
        <title>An updated genome annotation for the model marine bacterium Ruegeria pomeroyi DSS-3.</title>
        <authorList>
            <person name="Rivers A.R."/>
            <person name="Smith C.B."/>
            <person name="Moran M.A."/>
        </authorList>
    </citation>
    <scope>GENOME REANNOTATION</scope>
    <source>
        <strain evidence="6">ATCC 700808 / DSM 15171 / DSS-3</strain>
    </source>
</reference>
<dbReference type="InterPro" id="IPR050984">
    <property type="entry name" value="Gfo/Idh/MocA_domain"/>
</dbReference>
<keyword evidence="2" id="KW-0560">Oxidoreductase</keyword>
<dbReference type="SUPFAM" id="SSF51735">
    <property type="entry name" value="NAD(P)-binding Rossmann-fold domains"/>
    <property type="match status" value="1"/>
</dbReference>
<dbReference type="Pfam" id="PF22725">
    <property type="entry name" value="GFO_IDH_MocA_C3"/>
    <property type="match status" value="1"/>
</dbReference>
<evidence type="ECO:0000259" key="4">
    <source>
        <dbReference type="Pfam" id="PF22725"/>
    </source>
</evidence>
<protein>
    <submittedName>
        <fullName evidence="5">Oxidoreductase, Gfo/Idh/MocA family</fullName>
    </submittedName>
</protein>
<evidence type="ECO:0000256" key="1">
    <source>
        <dbReference type="ARBA" id="ARBA00010928"/>
    </source>
</evidence>
<evidence type="ECO:0000313" key="5">
    <source>
        <dbReference type="EMBL" id="AAV94170.1"/>
    </source>
</evidence>
<dbReference type="PaxDb" id="246200-SPO0865"/>
<name>Q5LV37_RUEPO</name>
<dbReference type="GO" id="GO:0016491">
    <property type="term" value="F:oxidoreductase activity"/>
    <property type="evidence" value="ECO:0007669"/>
    <property type="project" value="UniProtKB-KW"/>
</dbReference>
<dbReference type="KEGG" id="sil:SPO0865"/>
<evidence type="ECO:0000313" key="6">
    <source>
        <dbReference type="Proteomes" id="UP000001023"/>
    </source>
</evidence>
<gene>
    <name evidence="5" type="ordered locus">SPO0865</name>
</gene>
<accession>Q5LV37</accession>
<reference evidence="5 6" key="1">
    <citation type="journal article" date="2004" name="Nature">
        <title>Genome sequence of Silicibacter pomeroyi reveals adaptations to the marine environment.</title>
        <authorList>
            <person name="Moran M.A."/>
            <person name="Buchan A."/>
            <person name="Gonzalez J.M."/>
            <person name="Heidelberg J.F."/>
            <person name="Whitman W.B."/>
            <person name="Kiene R.P."/>
            <person name="Henriksen J.R."/>
            <person name="King G.M."/>
            <person name="Belas R."/>
            <person name="Fuqua C."/>
            <person name="Brinkac L."/>
            <person name="Lewis M."/>
            <person name="Johri S."/>
            <person name="Weaver B."/>
            <person name="Pai G."/>
            <person name="Eisen J.A."/>
            <person name="Rahe E."/>
            <person name="Sheldon W.M."/>
            <person name="Ye W."/>
            <person name="Miller T.R."/>
            <person name="Carlton J."/>
            <person name="Rasko D.A."/>
            <person name="Paulsen I.T."/>
            <person name="Ren Q."/>
            <person name="Daugherty S.C."/>
            <person name="Deboy R.T."/>
            <person name="Dodson R.J."/>
            <person name="Durkin A.S."/>
            <person name="Madupu R."/>
            <person name="Nelson W.C."/>
            <person name="Sullivan S.A."/>
            <person name="Rosovitz M.J."/>
            <person name="Haft D.H."/>
            <person name="Selengut J."/>
            <person name="Ward N."/>
        </authorList>
    </citation>
    <scope>NUCLEOTIDE SEQUENCE [LARGE SCALE GENOMIC DNA]</scope>
    <source>
        <strain evidence="6">ATCC 700808 / DSM 15171 / DSS-3</strain>
    </source>
</reference>
<evidence type="ECO:0000259" key="3">
    <source>
        <dbReference type="Pfam" id="PF01408"/>
    </source>
</evidence>
<dbReference type="PANTHER" id="PTHR22604">
    <property type="entry name" value="OXIDOREDUCTASES"/>
    <property type="match status" value="1"/>
</dbReference>
<dbReference type="PANTHER" id="PTHR22604:SF105">
    <property type="entry name" value="TRANS-1,2-DIHYDROBENZENE-1,2-DIOL DEHYDROGENASE"/>
    <property type="match status" value="1"/>
</dbReference>
<dbReference type="GO" id="GO:0000166">
    <property type="term" value="F:nucleotide binding"/>
    <property type="evidence" value="ECO:0007669"/>
    <property type="project" value="InterPro"/>
</dbReference>
<sequence length="330" mass="36285">MRMSAPLFRWGILSTAKIAREQVMPAIARSETGVIHAIASRDAGRAQAQAARFSAARWYDGYDALLSDPDVDGVYIPLPTAQHVEWAIRAAEAGKHVLCEKPIALRAEQIDRIIAARDATGRVVSEAFMVWYHPQWHKVRDLIASGAIGALRQVTGGFSYHNTDPDNMRNRPELGGGALPDIGVYPVVTTLLATGGEMRRAEARVAYSPEFGTDILARATVGFDGFDLDFHVATQMAAYQSMLFFGETGWIDVRTPFNAGLYGFDEVVLHDQKALSRQVFRFPGINQYEAQVDAFVRATRGAGAVFPLEMSRRVQEVIDAIYAAGTPRRA</sequence>
<dbReference type="Pfam" id="PF01408">
    <property type="entry name" value="GFO_IDH_MocA"/>
    <property type="match status" value="1"/>
</dbReference>
<dbReference type="SUPFAM" id="SSF55347">
    <property type="entry name" value="Glyceraldehyde-3-phosphate dehydrogenase-like, C-terminal domain"/>
    <property type="match status" value="1"/>
</dbReference>
<dbReference type="InterPro" id="IPR036291">
    <property type="entry name" value="NAD(P)-bd_dom_sf"/>
</dbReference>
<dbReference type="STRING" id="246200.SPO0865"/>